<accession>A0ABQ5FNF3</accession>
<protein>
    <submittedName>
        <fullName evidence="1">Uncharacterized protein</fullName>
    </submittedName>
</protein>
<name>A0ABQ5FNF3_9ASTR</name>
<keyword evidence="2" id="KW-1185">Reference proteome</keyword>
<comment type="caution">
    <text evidence="1">The sequence shown here is derived from an EMBL/GenBank/DDBJ whole genome shotgun (WGS) entry which is preliminary data.</text>
</comment>
<gene>
    <name evidence="1" type="ORF">Tco_1016189</name>
</gene>
<proteinExistence type="predicted"/>
<dbReference type="SUPFAM" id="SSF56672">
    <property type="entry name" value="DNA/RNA polymerases"/>
    <property type="match status" value="1"/>
</dbReference>
<sequence length="165" mass="18713">MDMYKGFLMFSVEYLKGNAIINHKLLVAPMVEHFVSGCTDLGYGRPIYSEFYQNEFKLVIRTISLSSYVIVEPSTKDGTWRMCVNSRAINKITVRYRFPIPRLDDLLDQISGYVVPADGIQVDESKVAAIQEWPTPTTIIEFGVFMVLLLSIGDLSLTLVPLWPL</sequence>
<dbReference type="Gene3D" id="3.10.10.10">
    <property type="entry name" value="HIV Type 1 Reverse Transcriptase, subunit A, domain 1"/>
    <property type="match status" value="1"/>
</dbReference>
<dbReference type="PANTHER" id="PTHR37984">
    <property type="entry name" value="PROTEIN CBG26694"/>
    <property type="match status" value="1"/>
</dbReference>
<reference evidence="1" key="2">
    <citation type="submission" date="2022-01" db="EMBL/GenBank/DDBJ databases">
        <authorList>
            <person name="Yamashiro T."/>
            <person name="Shiraishi A."/>
            <person name="Satake H."/>
            <person name="Nakayama K."/>
        </authorList>
    </citation>
    <scope>NUCLEOTIDE SEQUENCE</scope>
</reference>
<organism evidence="1 2">
    <name type="scientific">Tanacetum coccineum</name>
    <dbReference type="NCBI Taxonomy" id="301880"/>
    <lineage>
        <taxon>Eukaryota</taxon>
        <taxon>Viridiplantae</taxon>
        <taxon>Streptophyta</taxon>
        <taxon>Embryophyta</taxon>
        <taxon>Tracheophyta</taxon>
        <taxon>Spermatophyta</taxon>
        <taxon>Magnoliopsida</taxon>
        <taxon>eudicotyledons</taxon>
        <taxon>Gunneridae</taxon>
        <taxon>Pentapetalae</taxon>
        <taxon>asterids</taxon>
        <taxon>campanulids</taxon>
        <taxon>Asterales</taxon>
        <taxon>Asteraceae</taxon>
        <taxon>Asteroideae</taxon>
        <taxon>Anthemideae</taxon>
        <taxon>Anthemidinae</taxon>
        <taxon>Tanacetum</taxon>
    </lineage>
</organism>
<dbReference type="Proteomes" id="UP001151760">
    <property type="component" value="Unassembled WGS sequence"/>
</dbReference>
<dbReference type="InterPro" id="IPR043502">
    <property type="entry name" value="DNA/RNA_pol_sf"/>
</dbReference>
<reference evidence="1" key="1">
    <citation type="journal article" date="2022" name="Int. J. Mol. Sci.">
        <title>Draft Genome of Tanacetum Coccineum: Genomic Comparison of Closely Related Tanacetum-Family Plants.</title>
        <authorList>
            <person name="Yamashiro T."/>
            <person name="Shiraishi A."/>
            <person name="Nakayama K."/>
            <person name="Satake H."/>
        </authorList>
    </citation>
    <scope>NUCLEOTIDE SEQUENCE</scope>
</reference>
<dbReference type="PANTHER" id="PTHR37984:SF5">
    <property type="entry name" value="PROTEIN NYNRIN-LIKE"/>
    <property type="match status" value="1"/>
</dbReference>
<evidence type="ECO:0000313" key="1">
    <source>
        <dbReference type="EMBL" id="GJT64709.1"/>
    </source>
</evidence>
<dbReference type="EMBL" id="BQNB010017568">
    <property type="protein sequence ID" value="GJT64709.1"/>
    <property type="molecule type" value="Genomic_DNA"/>
</dbReference>
<dbReference type="InterPro" id="IPR043128">
    <property type="entry name" value="Rev_trsase/Diguanyl_cyclase"/>
</dbReference>
<dbReference type="InterPro" id="IPR050951">
    <property type="entry name" value="Retrovirus_Pol_polyprotein"/>
</dbReference>
<evidence type="ECO:0000313" key="2">
    <source>
        <dbReference type="Proteomes" id="UP001151760"/>
    </source>
</evidence>
<dbReference type="Gene3D" id="3.30.70.270">
    <property type="match status" value="1"/>
</dbReference>